<dbReference type="SUPFAM" id="SSF49842">
    <property type="entry name" value="TNF-like"/>
    <property type="match status" value="1"/>
</dbReference>
<organism evidence="1">
    <name type="scientific">viral metagenome</name>
    <dbReference type="NCBI Taxonomy" id="1070528"/>
    <lineage>
        <taxon>unclassified sequences</taxon>
        <taxon>metagenomes</taxon>
        <taxon>organismal metagenomes</taxon>
    </lineage>
</organism>
<sequence length="1086" mass="115051">MAEVFTISGENAENVSVPTPQLQGMFVPGIDNAMAIDGLGIVTPWGGGGTARRYGDYGYSAEVSRQSTQLNDLAGGFIPGAAGITYNLEGLIGPQGIQGIPGIDGVTTILHEGSNSNFLVALPHNLDLINNLGTAVDQMIYTSAYDSNYGVGIATWTERQPAGATTKYWRCAASDSDGSHLIAAIYGSGGRLYTSADYGVTWTERQPAGDADKNWIYVASDADGSHLIAAVLYGRLYTSADYGVNWTERQPGGDADKAWYGVASDSDGSHLVAHQTPGGRLYTSADYGVNWTERQPNPGQTANWYCSASDSDGSHLIAGIYGYKLYTSSDYGVNWVERQPAGATTKNWSRVASDSDGSHLVACVYGGRLYTSADYGVSWTERQPAGDGNQNWQGVSSDSDGSHLIAHIWDGKLYMSEDYGVTWTEAPQIDEEDKHWYVADLNSDGSYAIAATTEYKLFTGAGDLLYGEATWAETTITSAGRALLDDLTAAAMATTLGLGTGDSPTFTGLDLSSHLNIITNSGAIVRSYVMTDSAYGNSFQLLKSRGAHNAEVIVNNGDELGRFEAYGHDGAGWLDAAQLRFFVDAAPSSGVMPGRISFYTSPSDGATPVERMRINSGGGVYLTEITAAGVDIAGKGQLWVKNTTPNEFWFTNDAGTDVQLGIAASLITTHESTYNHTNYDTAYDHSQIAGGNSVHVSTTENTNWDTAYTHSQLVAGNPHSVTPAELSLVIGTNVQAFGAVLDDLNTLGANAADSEFLVGTGAGALAWESGATARTSIGLGTGDSPEFAGLTLTGNIAQYFNHYFSTINNSDGAYGSSVKYYKSRGSLGAEVIVNSGDELGRFEAYGYTVGVYEDCAQLRFFVDGAPGAGDLPGRLSIYTCPAGSSTPLERVRINSGGGLYLTEIAAAGADIAAKGQIWVKNDTPNTLWFTNDVGTDVQLGTGGGGAFSSRFYASLSSSQTIASTTWTKVLCDSEVFDGDGEYDNVTNHRFTVTNAGYYWVGLTARFLPCVANKYIQAAIKKNGTDYVLSSQTHTNTTDGQNTICFGLVYLAANDFIEGEVNHNFGANGTLLGAATRPTSFCAHRLS</sequence>
<dbReference type="InterPro" id="IPR015943">
    <property type="entry name" value="WD40/YVTN_repeat-like_dom_sf"/>
</dbReference>
<dbReference type="SUPFAM" id="SSF110296">
    <property type="entry name" value="Oligoxyloglucan reducing end-specific cellobiohydrolase"/>
    <property type="match status" value="1"/>
</dbReference>
<accession>A0A6M3JA65</accession>
<dbReference type="Gene3D" id="2.130.10.10">
    <property type="entry name" value="YVTN repeat-like/Quinoprotein amine dehydrogenase"/>
    <property type="match status" value="2"/>
</dbReference>
<protein>
    <submittedName>
        <fullName evidence="1">Putative tail fiber protein</fullName>
    </submittedName>
</protein>
<dbReference type="CDD" id="cd15482">
    <property type="entry name" value="Sialidase_non-viral"/>
    <property type="match status" value="1"/>
</dbReference>
<dbReference type="Gene3D" id="2.60.120.40">
    <property type="match status" value="1"/>
</dbReference>
<dbReference type="InterPro" id="IPR008983">
    <property type="entry name" value="Tumour_necrosis_fac-like_dom"/>
</dbReference>
<dbReference type="EMBL" id="MT141550">
    <property type="protein sequence ID" value="QJA66178.1"/>
    <property type="molecule type" value="Genomic_DNA"/>
</dbReference>
<gene>
    <name evidence="1" type="ORF">MM415B00360_0040</name>
</gene>
<dbReference type="AlphaFoldDB" id="A0A6M3JA65"/>
<reference evidence="1" key="1">
    <citation type="submission" date="2020-03" db="EMBL/GenBank/DDBJ databases">
        <title>The deep terrestrial virosphere.</title>
        <authorList>
            <person name="Holmfeldt K."/>
            <person name="Nilsson E."/>
            <person name="Simone D."/>
            <person name="Lopez-Fernandez M."/>
            <person name="Wu X."/>
            <person name="de Brujin I."/>
            <person name="Lundin D."/>
            <person name="Andersson A."/>
            <person name="Bertilsson S."/>
            <person name="Dopson M."/>
        </authorList>
    </citation>
    <scope>NUCLEOTIDE SEQUENCE</scope>
    <source>
        <strain evidence="1">MM415B00360</strain>
    </source>
</reference>
<evidence type="ECO:0000313" key="1">
    <source>
        <dbReference type="EMBL" id="QJA66178.1"/>
    </source>
</evidence>
<proteinExistence type="predicted"/>
<name>A0A6M3JA65_9ZZZZ</name>